<dbReference type="InterPro" id="IPR002645">
    <property type="entry name" value="STAS_dom"/>
</dbReference>
<dbReference type="InterPro" id="IPR011547">
    <property type="entry name" value="SLC26A/SulP_dom"/>
</dbReference>
<sequence>MRLPRLKQLAPGLSALRKLTPDQAMRDVLAGLSVATVAIPIGLAYAALMGLAPSTGLYASIFPVIAYAIFGPSARLIVGPDAATCTLIAAALTALELSGPDQRAQGAAALAIGAGFACFLASRLKLGFIANFLSRPILTGYLTGVAVNLMLSQIPKLTGVSIPHTGIVQTPYGLFQHLQTISIATLLTGLSVFAILRAMKKWHPQIPAAVIIIAFSILISWLFNFEAFGIDTLGDVPRGLAWFSLPSFAYQPETFISAVLGVFIISFSSGIVTARSFANKLERNIDANRELQGFGMANLVAGLFQGFTITGADSRTAVNYAAGGSSPLVAIVSALTIALVVIFLTEPLAYLPQAVLGAILASAAIDLINIGQFRTLWRISKAELILALIATVGVIWLGVLPGVIVAVIATMGNLLRLAVSPRDALLGSRPDSSDIVKLHLDPQAQIIPGFVIYLFEGSIVFFNAETFLRRSSMMVKTAQNMQWFVLDASVMTQADASTIEALEELDEEVRSVGARLVIAGGHRNFRRALERSGFIERLGGPDYMFDSSEQAVRFLKERIIPADKSVKVDQAI</sequence>
<organism evidence="7 8">
    <name type="scientific">Hohaiivirga grylli</name>
    <dbReference type="NCBI Taxonomy" id="3133970"/>
    <lineage>
        <taxon>Bacteria</taxon>
        <taxon>Pseudomonadati</taxon>
        <taxon>Pseudomonadota</taxon>
        <taxon>Alphaproteobacteria</taxon>
        <taxon>Hyphomicrobiales</taxon>
        <taxon>Methylobacteriaceae</taxon>
        <taxon>Hohaiivirga</taxon>
    </lineage>
</organism>
<name>A0ABV0BK76_9HYPH</name>
<feature type="transmembrane region" description="Helical" evidence="5">
    <location>
        <begin position="255"/>
        <end position="274"/>
    </location>
</feature>
<protein>
    <submittedName>
        <fullName evidence="7">SulP family inorganic anion transporter</fullName>
    </submittedName>
</protein>
<evidence type="ECO:0000256" key="5">
    <source>
        <dbReference type="SAM" id="Phobius"/>
    </source>
</evidence>
<feature type="transmembrane region" description="Helical" evidence="5">
    <location>
        <begin position="320"/>
        <end position="344"/>
    </location>
</feature>
<feature type="transmembrane region" description="Helical" evidence="5">
    <location>
        <begin position="446"/>
        <end position="464"/>
    </location>
</feature>
<gene>
    <name evidence="7" type="ORF">WJT86_06435</name>
</gene>
<evidence type="ECO:0000259" key="6">
    <source>
        <dbReference type="PROSITE" id="PS50801"/>
    </source>
</evidence>
<keyword evidence="3 5" id="KW-1133">Transmembrane helix</keyword>
<feature type="transmembrane region" description="Helical" evidence="5">
    <location>
        <begin position="28"/>
        <end position="48"/>
    </location>
</feature>
<dbReference type="PROSITE" id="PS50801">
    <property type="entry name" value="STAS"/>
    <property type="match status" value="1"/>
</dbReference>
<evidence type="ECO:0000256" key="2">
    <source>
        <dbReference type="ARBA" id="ARBA00022692"/>
    </source>
</evidence>
<proteinExistence type="predicted"/>
<comment type="subcellular location">
    <subcellularLocation>
        <location evidence="1">Membrane</location>
        <topology evidence="1">Multi-pass membrane protein</topology>
    </subcellularLocation>
</comment>
<dbReference type="EMBL" id="JBBYXI010000002">
    <property type="protein sequence ID" value="MEN3930701.1"/>
    <property type="molecule type" value="Genomic_DNA"/>
</dbReference>
<accession>A0ABV0BK76</accession>
<feature type="transmembrane region" description="Helical" evidence="5">
    <location>
        <begin position="54"/>
        <end position="70"/>
    </location>
</feature>
<feature type="transmembrane region" description="Helical" evidence="5">
    <location>
        <begin position="350"/>
        <end position="372"/>
    </location>
</feature>
<keyword evidence="2 5" id="KW-0812">Transmembrane</keyword>
<evidence type="ECO:0000256" key="3">
    <source>
        <dbReference type="ARBA" id="ARBA00022989"/>
    </source>
</evidence>
<dbReference type="Gene3D" id="3.30.750.24">
    <property type="entry name" value="STAS domain"/>
    <property type="match status" value="1"/>
</dbReference>
<feature type="domain" description="STAS" evidence="6">
    <location>
        <begin position="440"/>
        <end position="555"/>
    </location>
</feature>
<dbReference type="Pfam" id="PF00916">
    <property type="entry name" value="Sulfate_transp"/>
    <property type="match status" value="1"/>
</dbReference>
<comment type="caution">
    <text evidence="7">The sequence shown here is derived from an EMBL/GenBank/DDBJ whole genome shotgun (WGS) entry which is preliminary data.</text>
</comment>
<feature type="transmembrane region" description="Helical" evidence="5">
    <location>
        <begin position="208"/>
        <end position="230"/>
    </location>
</feature>
<keyword evidence="4 5" id="KW-0472">Membrane</keyword>
<dbReference type="RefSeq" id="WP_346336703.1">
    <property type="nucleotide sequence ID" value="NZ_JBBYXI010000002.1"/>
</dbReference>
<feature type="transmembrane region" description="Helical" evidence="5">
    <location>
        <begin position="384"/>
        <end position="409"/>
    </location>
</feature>
<feature type="transmembrane region" description="Helical" evidence="5">
    <location>
        <begin position="136"/>
        <end position="154"/>
    </location>
</feature>
<keyword evidence="8" id="KW-1185">Reference proteome</keyword>
<reference evidence="7 8" key="1">
    <citation type="submission" date="2024-04" db="EMBL/GenBank/DDBJ databases">
        <title>A novel species isolated from cricket.</title>
        <authorList>
            <person name="Wang H.-C."/>
        </authorList>
    </citation>
    <scope>NUCLEOTIDE SEQUENCE [LARGE SCALE GENOMIC DNA]</scope>
    <source>
        <strain evidence="7 8">WL0021</strain>
    </source>
</reference>
<dbReference type="SUPFAM" id="SSF52091">
    <property type="entry name" value="SpoIIaa-like"/>
    <property type="match status" value="1"/>
</dbReference>
<dbReference type="CDD" id="cd07042">
    <property type="entry name" value="STAS_SulP_like_sulfate_transporter"/>
    <property type="match status" value="1"/>
</dbReference>
<evidence type="ECO:0000256" key="1">
    <source>
        <dbReference type="ARBA" id="ARBA00004141"/>
    </source>
</evidence>
<evidence type="ECO:0000256" key="4">
    <source>
        <dbReference type="ARBA" id="ARBA00023136"/>
    </source>
</evidence>
<dbReference type="Proteomes" id="UP001418637">
    <property type="component" value="Unassembled WGS sequence"/>
</dbReference>
<dbReference type="InterPro" id="IPR036513">
    <property type="entry name" value="STAS_dom_sf"/>
</dbReference>
<dbReference type="InterPro" id="IPR001902">
    <property type="entry name" value="SLC26A/SulP_fam"/>
</dbReference>
<dbReference type="Pfam" id="PF01740">
    <property type="entry name" value="STAS"/>
    <property type="match status" value="1"/>
</dbReference>
<evidence type="ECO:0000313" key="8">
    <source>
        <dbReference type="Proteomes" id="UP001418637"/>
    </source>
</evidence>
<dbReference type="PANTHER" id="PTHR11814">
    <property type="entry name" value="SULFATE TRANSPORTER"/>
    <property type="match status" value="1"/>
</dbReference>
<evidence type="ECO:0000313" key="7">
    <source>
        <dbReference type="EMBL" id="MEN3930701.1"/>
    </source>
</evidence>
<feature type="transmembrane region" description="Helical" evidence="5">
    <location>
        <begin position="174"/>
        <end position="196"/>
    </location>
</feature>